<dbReference type="InterPro" id="IPR043519">
    <property type="entry name" value="NT_sf"/>
</dbReference>
<proteinExistence type="predicted"/>
<keyword evidence="2" id="KW-1185">Reference proteome</keyword>
<dbReference type="SUPFAM" id="SSF81301">
    <property type="entry name" value="Nucleotidyltransferase"/>
    <property type="match status" value="1"/>
</dbReference>
<name>A0A6I4WI13_9ACTN</name>
<evidence type="ECO:0000313" key="2">
    <source>
        <dbReference type="Proteomes" id="UP000431901"/>
    </source>
</evidence>
<dbReference type="Proteomes" id="UP000431901">
    <property type="component" value="Unassembled WGS sequence"/>
</dbReference>
<sequence length="329" mass="35889">MDVKQDAATPLHAVTADRMIELVGEAFGAPGFIGLTGSLAAGYGNRASDIDVYAVVDGPVMQIPIAAYEDGHRVDVRYFGRDEVTAWPALLRTPPDAASAGHAGYKKRRAALQATVRFALARVLAERDELAEWSRDLRGPWLGRAVADWWAAEARRRALAAAWLDRGAWEPRWLRAADAGLAALECRAARSGHLFFGAKWLGEKFRQSGDADALAALRRCLAFGPPDDLVAFTAFTADLVASDAPFDAARHRWALTPATGVEIHRYLGRYVVSRWNMRGAEVPEDEGAPLADPARVWTGRWDERPDPVLLALLEADLLWLSVITDGSAP</sequence>
<reference evidence="1 2" key="1">
    <citation type="submission" date="2019-12" db="EMBL/GenBank/DDBJ databases">
        <title>Nocardia macrotermitis sp. nov. and Nocardia aurantia sp. nov., isolated from the gut of the fungus growing-termite Macrotermes natalensis.</title>
        <authorList>
            <person name="Christine B."/>
            <person name="Rene B."/>
        </authorList>
    </citation>
    <scope>NUCLEOTIDE SEQUENCE [LARGE SCALE GENOMIC DNA]</scope>
    <source>
        <strain evidence="1 2">DSM 102126</strain>
    </source>
</reference>
<accession>A0A6I4WI13</accession>
<dbReference type="EMBL" id="WUTW01000004">
    <property type="protein sequence ID" value="MXQ66262.1"/>
    <property type="molecule type" value="Genomic_DNA"/>
</dbReference>
<organism evidence="1 2">
    <name type="scientific">Actinomadura rayongensis</name>
    <dbReference type="NCBI Taxonomy" id="1429076"/>
    <lineage>
        <taxon>Bacteria</taxon>
        <taxon>Bacillati</taxon>
        <taxon>Actinomycetota</taxon>
        <taxon>Actinomycetes</taxon>
        <taxon>Streptosporangiales</taxon>
        <taxon>Thermomonosporaceae</taxon>
        <taxon>Actinomadura</taxon>
    </lineage>
</organism>
<gene>
    <name evidence="1" type="ORF">GQ466_19790</name>
</gene>
<evidence type="ECO:0000313" key="1">
    <source>
        <dbReference type="EMBL" id="MXQ66262.1"/>
    </source>
</evidence>
<protein>
    <recommendedName>
        <fullName evidence="3">Polymerase nucleotidyl transferase domain-containing protein</fullName>
    </recommendedName>
</protein>
<evidence type="ECO:0008006" key="3">
    <source>
        <dbReference type="Google" id="ProtNLM"/>
    </source>
</evidence>
<comment type="caution">
    <text evidence="1">The sequence shown here is derived from an EMBL/GenBank/DDBJ whole genome shotgun (WGS) entry which is preliminary data.</text>
</comment>
<dbReference type="AlphaFoldDB" id="A0A6I4WI13"/>